<evidence type="ECO:0000313" key="3">
    <source>
        <dbReference type="Proteomes" id="UP000033400"/>
    </source>
</evidence>
<evidence type="ECO:0000259" key="1">
    <source>
        <dbReference type="Pfam" id="PF01575"/>
    </source>
</evidence>
<proteinExistence type="predicted"/>
<dbReference type="PATRIC" id="fig|294.133.peg.4030"/>
<dbReference type="PANTHER" id="PTHR43437:SF3">
    <property type="entry name" value="HYDROXYACYL-THIOESTER DEHYDRATASE TYPE 2, MITOCHONDRIAL"/>
    <property type="match status" value="1"/>
</dbReference>
<dbReference type="RefSeq" id="WP_046055533.1">
    <property type="nucleotide sequence ID" value="NZ_LACH01000049.1"/>
</dbReference>
<dbReference type="InterPro" id="IPR050965">
    <property type="entry name" value="UPF0336/Enoyl-CoA_hydratase"/>
</dbReference>
<protein>
    <submittedName>
        <fullName evidence="2">Acyl dehydratase</fullName>
    </submittedName>
</protein>
<comment type="caution">
    <text evidence="2">The sequence shown here is derived from an EMBL/GenBank/DDBJ whole genome shotgun (WGS) entry which is preliminary data.</text>
</comment>
<feature type="domain" description="MaoC-like" evidence="1">
    <location>
        <begin position="20"/>
        <end position="119"/>
    </location>
</feature>
<dbReference type="InterPro" id="IPR029069">
    <property type="entry name" value="HotDog_dom_sf"/>
</dbReference>
<reference evidence="2 3" key="1">
    <citation type="submission" date="2015-03" db="EMBL/GenBank/DDBJ databases">
        <title>Comparative genomics of Pseudomonas insights into diversity of traits involved in vanlence and defense.</title>
        <authorList>
            <person name="Qin Y."/>
        </authorList>
    </citation>
    <scope>NUCLEOTIDE SEQUENCE [LARGE SCALE GENOMIC DNA]</scope>
    <source>
        <strain evidence="2 3">H24</strain>
    </source>
</reference>
<dbReference type="GO" id="GO:0019171">
    <property type="term" value="F:(3R)-hydroxyacyl-[acyl-carrier-protein] dehydratase activity"/>
    <property type="evidence" value="ECO:0007669"/>
    <property type="project" value="TreeGrafter"/>
</dbReference>
<name>A0A0F4V5M6_PSEFL</name>
<dbReference type="OrthoDB" id="9800237at2"/>
<evidence type="ECO:0000313" key="2">
    <source>
        <dbReference type="EMBL" id="KJZ63815.1"/>
    </source>
</evidence>
<dbReference type="PANTHER" id="PTHR43437">
    <property type="entry name" value="HYDROXYACYL-THIOESTER DEHYDRATASE TYPE 2, MITOCHONDRIAL-RELATED"/>
    <property type="match status" value="1"/>
</dbReference>
<accession>A0A0F4V5M6</accession>
<dbReference type="GO" id="GO:0006633">
    <property type="term" value="P:fatty acid biosynthetic process"/>
    <property type="evidence" value="ECO:0007669"/>
    <property type="project" value="TreeGrafter"/>
</dbReference>
<organism evidence="2 3">
    <name type="scientific">Pseudomonas fluorescens</name>
    <dbReference type="NCBI Taxonomy" id="294"/>
    <lineage>
        <taxon>Bacteria</taxon>
        <taxon>Pseudomonadati</taxon>
        <taxon>Pseudomonadota</taxon>
        <taxon>Gammaproteobacteria</taxon>
        <taxon>Pseudomonadales</taxon>
        <taxon>Pseudomonadaceae</taxon>
        <taxon>Pseudomonas</taxon>
    </lineage>
</organism>
<dbReference type="CDD" id="cd03449">
    <property type="entry name" value="R_hydratase"/>
    <property type="match status" value="1"/>
</dbReference>
<gene>
    <name evidence="2" type="ORF">VD17_21365</name>
</gene>
<dbReference type="AlphaFoldDB" id="A0A0F4V5M6"/>
<dbReference type="Proteomes" id="UP000033400">
    <property type="component" value="Unassembled WGS sequence"/>
</dbReference>
<dbReference type="InterPro" id="IPR002539">
    <property type="entry name" value="MaoC-like_dom"/>
</dbReference>
<dbReference type="Pfam" id="PF01575">
    <property type="entry name" value="MaoC_dehydratas"/>
    <property type="match status" value="1"/>
</dbReference>
<sequence>MISFRQRAAKGLQVGDSFTVSRRFSEEDIQRFASISRDYNPVHFDARFAEARGFRAPVSHGLLTASLVTEIGGQIGWLASGMTFHFKKPVYVGDTITCHWVITDIDEKGRATAAITMTNEDNIIVMEAQTSGVVPGVKERAILAQMLQEGDPTNGVTTPRE</sequence>
<dbReference type="Gene3D" id="3.10.129.10">
    <property type="entry name" value="Hotdog Thioesterase"/>
    <property type="match status" value="1"/>
</dbReference>
<dbReference type="SUPFAM" id="SSF54637">
    <property type="entry name" value="Thioesterase/thiol ester dehydrase-isomerase"/>
    <property type="match status" value="1"/>
</dbReference>
<dbReference type="EMBL" id="LACH01000049">
    <property type="protein sequence ID" value="KJZ63815.1"/>
    <property type="molecule type" value="Genomic_DNA"/>
</dbReference>